<dbReference type="EMBL" id="CP041046">
    <property type="protein sequence ID" value="QDE39828.1"/>
    <property type="molecule type" value="Genomic_DNA"/>
</dbReference>
<dbReference type="OrthoDB" id="5149141at2"/>
<sequence length="472" mass="52619">MDAPKLFISYSWSSPDHEAWVIRLATDLRQEGIDVILDKWDLKEGQDANAFMERMVSDATVGKVAIISDETYATKANNRSGGVGTETQIISAEVYRAVDQSKFVVVLPSLDDEGNPFVPTYAASRIYIDLSSDDRLAENFEQLVRWVYDKPLHVKPALGKRPAYLDGDAAPVFGAPTVFRRAMEFVRHGREGAGGAVDDALVQLTDALPQFASKPADDTPADEVVYATIGRMAPVRSQFDELFGVLCRFSDTAEMGGRVHAFFERMLPFYDAPANAGSYKSWDFDAYRFLGWELFLSAVGAALHHRALNLVEALITTPYYNAAMTHRGIPPMQTFSALNREVDSLEARNKRLKLNKVSHQAQIAKERSEAVQHRFDDLMQADLLLYLRSQVVPSGYLSWYPTTLGYAASHGVFETFARCVSRKHLDRILGLLGGSEEVVRQTIVESQRGQGYGFNRPNFRVLTGVDSWGTLP</sequence>
<keyword evidence="4" id="KW-1185">Reference proteome</keyword>
<dbReference type="KEGG" id="lpy:FIV34_11715"/>
<name>A0A4Y5Z6F1_9GAMM</name>
<evidence type="ECO:0000313" key="4">
    <source>
        <dbReference type="Proteomes" id="UP000316093"/>
    </source>
</evidence>
<dbReference type="RefSeq" id="WP_139982941.1">
    <property type="nucleotide sequence ID" value="NZ_CP041046.1"/>
</dbReference>
<organism evidence="3 4">
    <name type="scientific">Luteibacter pinisoli</name>
    <dbReference type="NCBI Taxonomy" id="2589080"/>
    <lineage>
        <taxon>Bacteria</taxon>
        <taxon>Pseudomonadati</taxon>
        <taxon>Pseudomonadota</taxon>
        <taxon>Gammaproteobacteria</taxon>
        <taxon>Lysobacterales</taxon>
        <taxon>Rhodanobacteraceae</taxon>
        <taxon>Luteibacter</taxon>
    </lineage>
</organism>
<dbReference type="SUPFAM" id="SSF52200">
    <property type="entry name" value="Toll/Interleukin receptor TIR domain"/>
    <property type="match status" value="1"/>
</dbReference>
<dbReference type="GO" id="GO:0007165">
    <property type="term" value="P:signal transduction"/>
    <property type="evidence" value="ECO:0007669"/>
    <property type="project" value="InterPro"/>
</dbReference>
<dbReference type="InterPro" id="IPR035897">
    <property type="entry name" value="Toll_tir_struct_dom_sf"/>
</dbReference>
<gene>
    <name evidence="3" type="ORF">FIV34_11715</name>
</gene>
<dbReference type="AlphaFoldDB" id="A0A4Y5Z6F1"/>
<feature type="domain" description="SEFIR" evidence="2">
    <location>
        <begin position="3"/>
        <end position="139"/>
    </location>
</feature>
<dbReference type="InterPro" id="IPR000157">
    <property type="entry name" value="TIR_dom"/>
</dbReference>
<dbReference type="Gene3D" id="3.40.50.10140">
    <property type="entry name" value="Toll/interleukin-1 receptor homology (TIR) domain"/>
    <property type="match status" value="1"/>
</dbReference>
<proteinExistence type="predicted"/>
<reference evidence="3 4" key="1">
    <citation type="submission" date="2019-06" db="EMBL/GenBank/DDBJ databases">
        <title>A complete genome sequence for Luteibacter pinisoli MAH-14.</title>
        <authorList>
            <person name="Baltrus D.A."/>
        </authorList>
    </citation>
    <scope>NUCLEOTIDE SEQUENCE [LARGE SCALE GENOMIC DNA]</scope>
    <source>
        <strain evidence="3 4">MAH-14</strain>
    </source>
</reference>
<dbReference type="InterPro" id="IPR013568">
    <property type="entry name" value="SEFIR_dom"/>
</dbReference>
<evidence type="ECO:0000259" key="2">
    <source>
        <dbReference type="PROSITE" id="PS51534"/>
    </source>
</evidence>
<accession>A0A4Y5Z6F1</accession>
<evidence type="ECO:0000256" key="1">
    <source>
        <dbReference type="SAM" id="Coils"/>
    </source>
</evidence>
<feature type="coiled-coil region" evidence="1">
    <location>
        <begin position="335"/>
        <end position="369"/>
    </location>
</feature>
<dbReference type="Pfam" id="PF13676">
    <property type="entry name" value="TIR_2"/>
    <property type="match status" value="1"/>
</dbReference>
<dbReference type="Proteomes" id="UP000316093">
    <property type="component" value="Chromosome"/>
</dbReference>
<protein>
    <submittedName>
        <fullName evidence="3">TIR domain-containing protein</fullName>
    </submittedName>
</protein>
<evidence type="ECO:0000313" key="3">
    <source>
        <dbReference type="EMBL" id="QDE39828.1"/>
    </source>
</evidence>
<keyword evidence="1" id="KW-0175">Coiled coil</keyword>
<dbReference type="PROSITE" id="PS51534">
    <property type="entry name" value="SEFIR"/>
    <property type="match status" value="1"/>
</dbReference>